<dbReference type="EC" id="4.2.1.113" evidence="5 6"/>
<dbReference type="SMART" id="SM00922">
    <property type="entry name" value="MR_MLE"/>
    <property type="match status" value="1"/>
</dbReference>
<dbReference type="Gene3D" id="3.30.390.10">
    <property type="entry name" value="Enolase-like, N-terminal domain"/>
    <property type="match status" value="1"/>
</dbReference>
<dbReference type="Proteomes" id="UP001164803">
    <property type="component" value="Chromosome"/>
</dbReference>
<evidence type="ECO:0000259" key="7">
    <source>
        <dbReference type="SMART" id="SM00922"/>
    </source>
</evidence>
<dbReference type="Pfam" id="PF13378">
    <property type="entry name" value="MR_MLE_C"/>
    <property type="match status" value="1"/>
</dbReference>
<dbReference type="PANTHER" id="PTHR48073:SF5">
    <property type="entry name" value="O-SUCCINYLBENZOATE SYNTHASE"/>
    <property type="match status" value="1"/>
</dbReference>
<dbReference type="SFLD" id="SFLDG00180">
    <property type="entry name" value="muconate_cycloisomerase"/>
    <property type="match status" value="1"/>
</dbReference>
<dbReference type="InterPro" id="IPR010197">
    <property type="entry name" value="OSBS/NAAAR"/>
</dbReference>
<dbReference type="InterPro" id="IPR013342">
    <property type="entry name" value="Mandelate_racemase_C"/>
</dbReference>
<dbReference type="Gene3D" id="3.20.20.120">
    <property type="entry name" value="Enolase-like C-terminal domain"/>
    <property type="match status" value="1"/>
</dbReference>
<dbReference type="InterPro" id="IPR029017">
    <property type="entry name" value="Enolase-like_N"/>
</dbReference>
<evidence type="ECO:0000256" key="1">
    <source>
        <dbReference type="ARBA" id="ARBA00001968"/>
    </source>
</evidence>
<evidence type="ECO:0000313" key="8">
    <source>
        <dbReference type="EMBL" id="WAH39142.1"/>
    </source>
</evidence>
<feature type="domain" description="Mandelate racemase/muconate lactonizing enzyme C-terminal" evidence="7">
    <location>
        <begin position="142"/>
        <end position="234"/>
    </location>
</feature>
<dbReference type="SUPFAM" id="SSF51604">
    <property type="entry name" value="Enolase C-terminal domain-like"/>
    <property type="match status" value="1"/>
</dbReference>
<evidence type="ECO:0000313" key="9">
    <source>
        <dbReference type="Proteomes" id="UP001164803"/>
    </source>
</evidence>
<reference evidence="8" key="1">
    <citation type="submission" date="2022-08" db="EMBL/GenBank/DDBJ databases">
        <title>Alicyclobacillus dauci DSM2870, complete genome.</title>
        <authorList>
            <person name="Wang Q."/>
            <person name="Cai R."/>
            <person name="Wang Z."/>
        </authorList>
    </citation>
    <scope>NUCLEOTIDE SEQUENCE</scope>
    <source>
        <strain evidence="8">DSM 28700</strain>
    </source>
</reference>
<dbReference type="SUPFAM" id="SSF54826">
    <property type="entry name" value="Enolase N-terminal domain-like"/>
    <property type="match status" value="1"/>
</dbReference>
<dbReference type="SFLD" id="SFLDF00009">
    <property type="entry name" value="o-succinylbenzoate_synthase"/>
    <property type="match status" value="1"/>
</dbReference>
<keyword evidence="4 8" id="KW-0456">Lyase</keyword>
<evidence type="ECO:0000256" key="4">
    <source>
        <dbReference type="ARBA" id="ARBA00023239"/>
    </source>
</evidence>
<dbReference type="CDD" id="cd03317">
    <property type="entry name" value="NAAAR"/>
    <property type="match status" value="1"/>
</dbReference>
<accession>A0ABY6Z9B3</accession>
<dbReference type="EMBL" id="CP104064">
    <property type="protein sequence ID" value="WAH39142.1"/>
    <property type="molecule type" value="Genomic_DNA"/>
</dbReference>
<evidence type="ECO:0000256" key="6">
    <source>
        <dbReference type="NCBIfam" id="TIGR01928"/>
    </source>
</evidence>
<dbReference type="InterPro" id="IPR029065">
    <property type="entry name" value="Enolase_C-like"/>
</dbReference>
<comment type="cofactor">
    <cofactor evidence="1">
        <name>a divalent metal cation</name>
        <dbReference type="ChEBI" id="CHEBI:60240"/>
    </cofactor>
</comment>
<dbReference type="SFLD" id="SFLDS00001">
    <property type="entry name" value="Enolase"/>
    <property type="match status" value="1"/>
</dbReference>
<proteinExistence type="predicted"/>
<dbReference type="PANTHER" id="PTHR48073">
    <property type="entry name" value="O-SUCCINYLBENZOATE SYNTHASE-RELATED"/>
    <property type="match status" value="1"/>
</dbReference>
<dbReference type="InterPro" id="IPR036849">
    <property type="entry name" value="Enolase-like_C_sf"/>
</dbReference>
<sequence length="368" mass="41060">MDVCEIVIHRLVMPLQMRFETSFGVQTDRDVILLEVRTQDGYVGWGESVAARSPLYNEETTDTVEAILRKELIPLALNTKWAHPSEFFKKTLFLHGNRMAKFALEGALWDIWAQQQGLPLAQAIGGTKSKVDVGVSIGIKPIPELLQEIEDYYGQGYRRIKIKIRPGWDTEPVAAVRQKFPHVPLMVDANAAYDENHFPTLLELDKYGLMMIEQPLADNAWEEYANLQSQLETPLCLDESIHTLEDALRAIHMKACRIINVKLGRVGGIQAALELTKVAKEAGIQLWCGGMLETGVGRALNIAIATLDGFTLPGDTAASARYWNPDIILPEVTVTDGQITVPPSPGLGYSVNIDQIARYQEAQWHFRA</sequence>
<evidence type="ECO:0000256" key="2">
    <source>
        <dbReference type="ARBA" id="ARBA00022723"/>
    </source>
</evidence>
<dbReference type="InterPro" id="IPR013341">
    <property type="entry name" value="Mandelate_racemase_N_dom"/>
</dbReference>
<gene>
    <name evidence="8" type="primary">menC</name>
    <name evidence="8" type="ORF">NZD86_05745</name>
</gene>
<keyword evidence="2" id="KW-0479">Metal-binding</keyword>
<organism evidence="8 9">
    <name type="scientific">Alicyclobacillus dauci</name>
    <dbReference type="NCBI Taxonomy" id="1475485"/>
    <lineage>
        <taxon>Bacteria</taxon>
        <taxon>Bacillati</taxon>
        <taxon>Bacillota</taxon>
        <taxon>Bacilli</taxon>
        <taxon>Bacillales</taxon>
        <taxon>Alicyclobacillaceae</taxon>
        <taxon>Alicyclobacillus</taxon>
    </lineage>
</organism>
<evidence type="ECO:0000256" key="5">
    <source>
        <dbReference type="ARBA" id="ARBA00029491"/>
    </source>
</evidence>
<dbReference type="NCBIfam" id="TIGR01928">
    <property type="entry name" value="menC_lowGC_arch"/>
    <property type="match status" value="1"/>
</dbReference>
<dbReference type="Pfam" id="PF02746">
    <property type="entry name" value="MR_MLE_N"/>
    <property type="match status" value="1"/>
</dbReference>
<keyword evidence="3" id="KW-0460">Magnesium</keyword>
<evidence type="ECO:0000256" key="3">
    <source>
        <dbReference type="ARBA" id="ARBA00022842"/>
    </source>
</evidence>
<keyword evidence="9" id="KW-1185">Reference proteome</keyword>
<protein>
    <recommendedName>
        <fullName evidence="5 6">o-succinylbenzoate synthase</fullName>
        <ecNumber evidence="5 6">4.2.1.113</ecNumber>
    </recommendedName>
</protein>
<dbReference type="GO" id="GO:0043748">
    <property type="term" value="F:O-succinylbenzoate synthase activity"/>
    <property type="evidence" value="ECO:0007669"/>
    <property type="project" value="UniProtKB-EC"/>
</dbReference>
<name>A0ABY6Z9B3_9BACL</name>